<protein>
    <submittedName>
        <fullName evidence="1">Uncharacterized protein</fullName>
    </submittedName>
</protein>
<gene>
    <name evidence="1" type="ORF">I4F81_008193</name>
</gene>
<keyword evidence="2" id="KW-1185">Reference proteome</keyword>
<dbReference type="Proteomes" id="UP000798662">
    <property type="component" value="Chromosome 2"/>
</dbReference>
<dbReference type="EMBL" id="CM020619">
    <property type="protein sequence ID" value="KAK1865664.1"/>
    <property type="molecule type" value="Genomic_DNA"/>
</dbReference>
<sequence length="838" mass="86697">MDGSSAVGLTGGVGPTRLGGAAAPASSYATGSGSGGGGSSGGVGGGVQGDSGGGGSGSGGFRDGAASGHGSGDGDGSGGGRGGCAGGSGNGGSGDGGSPGRTLQGATSYAYLPLPSPLQLPTSVSNVALPVAKAHSVAGGVEPRFSLPAPPLLVVRPPGAAGGRPLLAAPRLSGVVEPPLLGSPCISVDDASSTTGRLEMSPRTSLSTPMVTARTSPVPSPAPTAAGSASLLFFPSTTYAMQRRARQHRAWVIMTLCAVMSIIGGLLFFTSLILPLSPPATPRGDAQEQALTQAVALGIRSDDVGALDKELLQFDTSSLELEAHVPAFVHPVVPRPVPTIPLDRPDDGVLQYVSVKPSAEVLRSSWKSRVGASGGESLEEFSSRVASRPRSVLTLQMSASTPRPLLPGSRKGVPYRVRVIDSSSRLRRALRRTLLAAGAGGVAASEWSSVSQTVVDLHGGIVGVGEYYTIVQLGGKAMRVQVDTGSATLAVPMKGCKSCVNQKHGYSVADSPFANARAVACADAACLASRCTSRCKTCGSNGACCSTVRPKECGFFLRYADGSAASGSLMSDELQWGNLSTRVTFGGILNNSPDFERYEVDGILGMAYKSLACNPTCVDPPFDLLVASGLVDDVFSICMTAHGGKLVLGGMDDRLIKSPIQWAPLFLSEPARYYRVHLGGSLKIGDEDVPLPNFRHAIVDTGTTLIVTSKRTFDAIRMHLQSQYCLVPELCAEDSWFQTGTCVVLSDEDLAKLPDLTFRISGTVELTLRPQDYMLEYRRGFKSYRCVGIMGMDGLGGMVVLGNTLNQRYVAVYDRMNSRIGFGEARANCGMRTTKGSS</sequence>
<name>A0ACC3C6A6_PYRYE</name>
<evidence type="ECO:0000313" key="1">
    <source>
        <dbReference type="EMBL" id="KAK1865664.1"/>
    </source>
</evidence>
<comment type="caution">
    <text evidence="1">The sequence shown here is derived from an EMBL/GenBank/DDBJ whole genome shotgun (WGS) entry which is preliminary data.</text>
</comment>
<evidence type="ECO:0000313" key="2">
    <source>
        <dbReference type="Proteomes" id="UP000798662"/>
    </source>
</evidence>
<accession>A0ACC3C6A6</accession>
<proteinExistence type="predicted"/>
<organism evidence="1 2">
    <name type="scientific">Pyropia yezoensis</name>
    <name type="common">Susabi-nori</name>
    <name type="synonym">Porphyra yezoensis</name>
    <dbReference type="NCBI Taxonomy" id="2788"/>
    <lineage>
        <taxon>Eukaryota</taxon>
        <taxon>Rhodophyta</taxon>
        <taxon>Bangiophyceae</taxon>
        <taxon>Bangiales</taxon>
        <taxon>Bangiaceae</taxon>
        <taxon>Pyropia</taxon>
    </lineage>
</organism>
<reference evidence="1" key="1">
    <citation type="submission" date="2019-11" db="EMBL/GenBank/DDBJ databases">
        <title>Nori genome reveals adaptations in red seaweeds to the harsh intertidal environment.</title>
        <authorList>
            <person name="Wang D."/>
            <person name="Mao Y."/>
        </authorList>
    </citation>
    <scope>NUCLEOTIDE SEQUENCE</scope>
    <source>
        <tissue evidence="1">Gametophyte</tissue>
    </source>
</reference>